<comment type="similarity">
    <text evidence="1">Belongs to the sigma-70 factor family. ECF subfamily.</text>
</comment>
<evidence type="ECO:0000256" key="3">
    <source>
        <dbReference type="ARBA" id="ARBA00023082"/>
    </source>
</evidence>
<dbReference type="InterPro" id="IPR013324">
    <property type="entry name" value="RNA_pol_sigma_r3/r4-like"/>
</dbReference>
<keyword evidence="8" id="KW-1185">Reference proteome</keyword>
<feature type="domain" description="RNA polymerase sigma factor 70 region 4 type 2" evidence="6">
    <location>
        <begin position="113"/>
        <end position="165"/>
    </location>
</feature>
<evidence type="ECO:0000256" key="4">
    <source>
        <dbReference type="ARBA" id="ARBA00023163"/>
    </source>
</evidence>
<organism evidence="7 8">
    <name type="scientific">Mongoliitalea lutea</name>
    <dbReference type="NCBI Taxonomy" id="849756"/>
    <lineage>
        <taxon>Bacteria</taxon>
        <taxon>Pseudomonadati</taxon>
        <taxon>Bacteroidota</taxon>
        <taxon>Cytophagia</taxon>
        <taxon>Cytophagales</taxon>
        <taxon>Cyclobacteriaceae</taxon>
        <taxon>Mongoliitalea</taxon>
    </lineage>
</organism>
<dbReference type="InterPro" id="IPR013249">
    <property type="entry name" value="RNA_pol_sigma70_r4_t2"/>
</dbReference>
<dbReference type="InterPro" id="IPR013325">
    <property type="entry name" value="RNA_pol_sigma_r2"/>
</dbReference>
<evidence type="ECO:0000259" key="5">
    <source>
        <dbReference type="Pfam" id="PF04542"/>
    </source>
</evidence>
<keyword evidence="3" id="KW-0731">Sigma factor</keyword>
<dbReference type="Proteomes" id="UP000642809">
    <property type="component" value="Unassembled WGS sequence"/>
</dbReference>
<reference evidence="7" key="2">
    <citation type="submission" date="2020-09" db="EMBL/GenBank/DDBJ databases">
        <authorList>
            <person name="Sun Q."/>
            <person name="Kim S."/>
        </authorList>
    </citation>
    <scope>NUCLEOTIDE SEQUENCE</scope>
    <source>
        <strain evidence="7">KCTC 23224</strain>
    </source>
</reference>
<dbReference type="Gene3D" id="1.10.10.10">
    <property type="entry name" value="Winged helix-like DNA-binding domain superfamily/Winged helix DNA-binding domain"/>
    <property type="match status" value="1"/>
</dbReference>
<accession>A0A8J3G6E2</accession>
<evidence type="ECO:0000313" key="8">
    <source>
        <dbReference type="Proteomes" id="UP000642809"/>
    </source>
</evidence>
<dbReference type="InterPro" id="IPR014284">
    <property type="entry name" value="RNA_pol_sigma-70_dom"/>
</dbReference>
<dbReference type="AlphaFoldDB" id="A0A8J3G6E2"/>
<dbReference type="InterPro" id="IPR007627">
    <property type="entry name" value="RNA_pol_sigma70_r2"/>
</dbReference>
<gene>
    <name evidence="7" type="ORF">GCM10008106_27910</name>
</gene>
<keyword evidence="4" id="KW-0804">Transcription</keyword>
<name>A0A8J3G6E2_9BACT</name>
<dbReference type="InterPro" id="IPR036388">
    <property type="entry name" value="WH-like_DNA-bd_sf"/>
</dbReference>
<evidence type="ECO:0000259" key="6">
    <source>
        <dbReference type="Pfam" id="PF08281"/>
    </source>
</evidence>
<dbReference type="NCBIfam" id="TIGR02937">
    <property type="entry name" value="sigma70-ECF"/>
    <property type="match status" value="1"/>
</dbReference>
<dbReference type="SUPFAM" id="SSF88659">
    <property type="entry name" value="Sigma3 and sigma4 domains of RNA polymerase sigma factors"/>
    <property type="match status" value="1"/>
</dbReference>
<dbReference type="SUPFAM" id="SSF88946">
    <property type="entry name" value="Sigma2 domain of RNA polymerase sigma factors"/>
    <property type="match status" value="1"/>
</dbReference>
<protein>
    <submittedName>
        <fullName evidence="7">RNA polymerase ECF-type sigma factor</fullName>
    </submittedName>
</protein>
<proteinExistence type="inferred from homology"/>
<evidence type="ECO:0000256" key="1">
    <source>
        <dbReference type="ARBA" id="ARBA00010641"/>
    </source>
</evidence>
<dbReference type="EMBL" id="BMYF01000018">
    <property type="protein sequence ID" value="GHB45349.1"/>
    <property type="molecule type" value="Genomic_DNA"/>
</dbReference>
<dbReference type="Pfam" id="PF08281">
    <property type="entry name" value="Sigma70_r4_2"/>
    <property type="match status" value="1"/>
</dbReference>
<dbReference type="GO" id="GO:0016987">
    <property type="term" value="F:sigma factor activity"/>
    <property type="evidence" value="ECO:0007669"/>
    <property type="project" value="UniProtKB-KW"/>
</dbReference>
<dbReference type="CDD" id="cd06171">
    <property type="entry name" value="Sigma70_r4"/>
    <property type="match status" value="1"/>
</dbReference>
<dbReference type="Pfam" id="PF04542">
    <property type="entry name" value="Sigma70_r2"/>
    <property type="match status" value="1"/>
</dbReference>
<dbReference type="InterPro" id="IPR039425">
    <property type="entry name" value="RNA_pol_sigma-70-like"/>
</dbReference>
<evidence type="ECO:0000313" key="7">
    <source>
        <dbReference type="EMBL" id="GHB45349.1"/>
    </source>
</evidence>
<dbReference type="PANTHER" id="PTHR43133">
    <property type="entry name" value="RNA POLYMERASE ECF-TYPE SIGMA FACTO"/>
    <property type="match status" value="1"/>
</dbReference>
<dbReference type="GO" id="GO:0006352">
    <property type="term" value="P:DNA-templated transcription initiation"/>
    <property type="evidence" value="ECO:0007669"/>
    <property type="project" value="InterPro"/>
</dbReference>
<feature type="domain" description="RNA polymerase sigma-70 region 2" evidence="5">
    <location>
        <begin position="20"/>
        <end position="87"/>
    </location>
</feature>
<comment type="caution">
    <text evidence="7">The sequence shown here is derived from an EMBL/GenBank/DDBJ whole genome shotgun (WGS) entry which is preliminary data.</text>
</comment>
<dbReference type="Gene3D" id="1.10.1740.10">
    <property type="match status" value="1"/>
</dbReference>
<keyword evidence="2" id="KW-0805">Transcription regulation</keyword>
<dbReference type="RefSeq" id="WP_189583842.1">
    <property type="nucleotide sequence ID" value="NZ_BMYF01000018.1"/>
</dbReference>
<reference evidence="7" key="1">
    <citation type="journal article" date="2014" name="Int. J. Syst. Evol. Microbiol.">
        <title>Complete genome sequence of Corynebacterium casei LMG S-19264T (=DSM 44701T), isolated from a smear-ripened cheese.</title>
        <authorList>
            <consortium name="US DOE Joint Genome Institute (JGI-PGF)"/>
            <person name="Walter F."/>
            <person name="Albersmeier A."/>
            <person name="Kalinowski J."/>
            <person name="Ruckert C."/>
        </authorList>
    </citation>
    <scope>NUCLEOTIDE SEQUENCE</scope>
    <source>
        <strain evidence="7">KCTC 23224</strain>
    </source>
</reference>
<sequence>MEEFIIQKAKKGDPKAVEMLYKHFYGFAMGIALRYSYNKEEACEIVNDSFMKVFDKLQSYEQQNSFKGWFRRIIVNTSIDYYRKNNKYKAVLDIEHAHVRELDPSVIDELSKEDILNLLRNLPDMLRIVFNLYEIEGYSHNEIAEKLTIPSSTSRTYLARAKEKLREKITLLNKQSDEGAIR</sequence>
<evidence type="ECO:0000256" key="2">
    <source>
        <dbReference type="ARBA" id="ARBA00023015"/>
    </source>
</evidence>
<dbReference type="PANTHER" id="PTHR43133:SF46">
    <property type="entry name" value="RNA POLYMERASE SIGMA-70 FACTOR ECF SUBFAMILY"/>
    <property type="match status" value="1"/>
</dbReference>
<dbReference type="GO" id="GO:0003677">
    <property type="term" value="F:DNA binding"/>
    <property type="evidence" value="ECO:0007669"/>
    <property type="project" value="InterPro"/>
</dbReference>